<evidence type="ECO:0000256" key="1">
    <source>
        <dbReference type="SAM" id="Phobius"/>
    </source>
</evidence>
<keyword evidence="3" id="KW-1185">Reference proteome</keyword>
<organism evidence="2 3">
    <name type="scientific">Streptomyces tamarix</name>
    <dbReference type="NCBI Taxonomy" id="3078565"/>
    <lineage>
        <taxon>Bacteria</taxon>
        <taxon>Bacillati</taxon>
        <taxon>Actinomycetota</taxon>
        <taxon>Actinomycetes</taxon>
        <taxon>Kitasatosporales</taxon>
        <taxon>Streptomycetaceae</taxon>
        <taxon>Streptomyces</taxon>
    </lineage>
</organism>
<protein>
    <submittedName>
        <fullName evidence="2">Uncharacterized protein</fullName>
    </submittedName>
</protein>
<gene>
    <name evidence="2" type="ORF">RND61_29760</name>
</gene>
<name>A0ABU3QU36_9ACTN</name>
<reference evidence="2 3" key="1">
    <citation type="submission" date="2023-09" db="EMBL/GenBank/DDBJ databases">
        <title>Streptomyces sp. nov.: A antagonism against Alternaria gaisen Producing Streptochlin, Isolated from Tamarix root soil.</title>
        <authorList>
            <person name="Chen Y."/>
        </authorList>
    </citation>
    <scope>NUCLEOTIDE SEQUENCE [LARGE SCALE GENOMIC DNA]</scope>
    <source>
        <strain evidence="2 3">TRM76323</strain>
    </source>
</reference>
<keyword evidence="1" id="KW-1133">Transmembrane helix</keyword>
<dbReference type="EMBL" id="JAWCTQ010000059">
    <property type="protein sequence ID" value="MDT9686222.1"/>
    <property type="molecule type" value="Genomic_DNA"/>
</dbReference>
<evidence type="ECO:0000313" key="3">
    <source>
        <dbReference type="Proteomes" id="UP001250181"/>
    </source>
</evidence>
<evidence type="ECO:0000313" key="2">
    <source>
        <dbReference type="EMBL" id="MDT9686222.1"/>
    </source>
</evidence>
<feature type="transmembrane region" description="Helical" evidence="1">
    <location>
        <begin position="6"/>
        <end position="28"/>
    </location>
</feature>
<keyword evidence="1" id="KW-0472">Membrane</keyword>
<proteinExistence type="predicted"/>
<accession>A0ABU3QU36</accession>
<dbReference type="Proteomes" id="UP001250181">
    <property type="component" value="Unassembled WGS sequence"/>
</dbReference>
<sequence>MTIGLLFAIAAVFYGGTVSALALTVTFARRRTPRREARSTLAVLVPARTAEPQQGDGAAAGPSI</sequence>
<comment type="caution">
    <text evidence="2">The sequence shown here is derived from an EMBL/GenBank/DDBJ whole genome shotgun (WGS) entry which is preliminary data.</text>
</comment>
<keyword evidence="1" id="KW-0812">Transmembrane</keyword>
<dbReference type="RefSeq" id="WP_315881258.1">
    <property type="nucleotide sequence ID" value="NZ_JAWCTQ010000059.1"/>
</dbReference>